<accession>A0A381PKK0</accession>
<organism evidence="1">
    <name type="scientific">marine metagenome</name>
    <dbReference type="NCBI Taxonomy" id="408172"/>
    <lineage>
        <taxon>unclassified sequences</taxon>
        <taxon>metagenomes</taxon>
        <taxon>ecological metagenomes</taxon>
    </lineage>
</organism>
<evidence type="ECO:0008006" key="2">
    <source>
        <dbReference type="Google" id="ProtNLM"/>
    </source>
</evidence>
<proteinExistence type="predicted"/>
<reference evidence="1" key="1">
    <citation type="submission" date="2018-05" db="EMBL/GenBank/DDBJ databases">
        <authorList>
            <person name="Lanie J.A."/>
            <person name="Ng W.-L."/>
            <person name="Kazmierczak K.M."/>
            <person name="Andrzejewski T.M."/>
            <person name="Davidsen T.M."/>
            <person name="Wayne K.J."/>
            <person name="Tettelin H."/>
            <person name="Glass J.I."/>
            <person name="Rusch D."/>
            <person name="Podicherti R."/>
            <person name="Tsui H.-C.T."/>
            <person name="Winkler M.E."/>
        </authorList>
    </citation>
    <scope>NUCLEOTIDE SEQUENCE</scope>
</reference>
<protein>
    <recommendedName>
        <fullName evidence="2">Tetratricopeptide repeat-like domain-containing protein</fullName>
    </recommendedName>
</protein>
<dbReference type="PROSITE" id="PS51257">
    <property type="entry name" value="PROKAR_LIPOPROTEIN"/>
    <property type="match status" value="1"/>
</dbReference>
<dbReference type="InterPro" id="IPR011990">
    <property type="entry name" value="TPR-like_helical_dom_sf"/>
</dbReference>
<dbReference type="EMBL" id="UINC01000998">
    <property type="protein sequence ID" value="SUZ66968.1"/>
    <property type="molecule type" value="Genomic_DNA"/>
</dbReference>
<dbReference type="AlphaFoldDB" id="A0A381PKK0"/>
<sequence length="816" mass="95088">MNKFIYTILLAFLFFSCSTKKNKPLNKGYHAMVSSYNVLFNGAVSIEEGLLQTQNAFNENFWEVLPIEKIKISDEIITVDGIDNANFIKGEEKAAKTIQKHSMIINGIQENSKIANAYLLLGKARYLDQRFVPALDAFNQVYKHMAINDELDESIIWKAKCNIRLEQEGSAIDLLKNLLIKEKINSRNKAHANAVLSMAYLQLDELEKSSKALKIASEIETNKITKARHLYILGQLLEKQLKIDSANIYFRKVAEFKRKIPRELYINARLKNLLYDSLEIKNKEAKIIKMIENYENEDFLDKIYYSYSMLLFSNGSKTEGIKFLNKAMQEKSSDNELLSRSYRKLSDIYFKDSKYLMAGKYLDSTMSNLDKKSKKFWEAQRQKKGLSQIIELENKVSLYDSLIRISLYDDEKLKNILGQIKISEKKLKEERYGDKSSPPVSRRQQYSSRKNNFYFYDDNLVELGKSSFLSIWGKRTRNSYWRSSNSFVASSTMEEENVEEKASIIEEPKTIDNNELLSLIPTTVAQKDSIILLKNKSLIKLSEIYLVKYKDYSLAEKRLQNLLHSKPNKEIVAEANYLLFKLFSNTNKNRADQIKKRIIADFPKTKFAKILTSSNRLVMEEEALIAVLDSLQKLFENQKFEQTIEGVATELVFIENKELAVDYELLKASSIGRLEGILRYDEELKKIITNYPNSKRIKEIQNINKEINRKWKKKTHNTTKGEYFLIFSFKKEELNKEILSKIKSLTNSLRRVSMDVYDYKTALIVIKDFKNKKSANFTRDFLKENADSLRLKNNFVVLSSQYKNMLIYKTLDLYKE</sequence>
<dbReference type="SUPFAM" id="SSF48452">
    <property type="entry name" value="TPR-like"/>
    <property type="match status" value="1"/>
</dbReference>
<dbReference type="Gene3D" id="1.25.40.10">
    <property type="entry name" value="Tetratricopeptide repeat domain"/>
    <property type="match status" value="3"/>
</dbReference>
<evidence type="ECO:0000313" key="1">
    <source>
        <dbReference type="EMBL" id="SUZ66968.1"/>
    </source>
</evidence>
<gene>
    <name evidence="1" type="ORF">METZ01_LOCUS19822</name>
</gene>
<name>A0A381PKK0_9ZZZZ</name>